<evidence type="ECO:0000313" key="2">
    <source>
        <dbReference type="EMBL" id="MBP0724727.1"/>
    </source>
</evidence>
<dbReference type="SUPFAM" id="SSF103190">
    <property type="entry name" value="Sensory domain-like"/>
    <property type="match status" value="1"/>
</dbReference>
<dbReference type="EMBL" id="JAGIYQ010000003">
    <property type="protein sequence ID" value="MBP0724727.1"/>
    <property type="molecule type" value="Genomic_DNA"/>
</dbReference>
<reference evidence="2" key="1">
    <citation type="submission" date="2021-04" db="EMBL/GenBank/DDBJ databases">
        <title>Genome seq and assembly of Bacillus sp.</title>
        <authorList>
            <person name="Chhetri G."/>
        </authorList>
    </citation>
    <scope>NUCLEOTIDE SEQUENCE</scope>
    <source>
        <strain evidence="2">RG28</strain>
    </source>
</reference>
<dbReference type="Pfam" id="PF00563">
    <property type="entry name" value="EAL"/>
    <property type="match status" value="1"/>
</dbReference>
<dbReference type="InterPro" id="IPR001633">
    <property type="entry name" value="EAL_dom"/>
</dbReference>
<dbReference type="InterPro" id="IPR029151">
    <property type="entry name" value="Sensor-like_sf"/>
</dbReference>
<organism evidence="2 3">
    <name type="scientific">Gottfriedia endophytica</name>
    <dbReference type="NCBI Taxonomy" id="2820819"/>
    <lineage>
        <taxon>Bacteria</taxon>
        <taxon>Bacillati</taxon>
        <taxon>Bacillota</taxon>
        <taxon>Bacilli</taxon>
        <taxon>Bacillales</taxon>
        <taxon>Bacillaceae</taxon>
        <taxon>Gottfriedia</taxon>
    </lineage>
</organism>
<evidence type="ECO:0000259" key="1">
    <source>
        <dbReference type="PROSITE" id="PS50883"/>
    </source>
</evidence>
<dbReference type="RefSeq" id="WP_209403541.1">
    <property type="nucleotide sequence ID" value="NZ_JAGIYQ010000003.1"/>
</dbReference>
<dbReference type="Proteomes" id="UP000682134">
    <property type="component" value="Unassembled WGS sequence"/>
</dbReference>
<dbReference type="Gene3D" id="1.20.5.170">
    <property type="match status" value="1"/>
</dbReference>
<proteinExistence type="predicted"/>
<dbReference type="InterPro" id="IPR018842">
    <property type="entry name" value="YkuI_C"/>
</dbReference>
<accession>A0A940SG59</accession>
<dbReference type="Pfam" id="PF10388">
    <property type="entry name" value="YkuI_C"/>
    <property type="match status" value="1"/>
</dbReference>
<dbReference type="PANTHER" id="PTHR33121:SF82">
    <property type="entry name" value="SIGNAL TRANSDUCTION PROTEIN CONTAINING A EAL DOMAIN"/>
    <property type="match status" value="1"/>
</dbReference>
<dbReference type="InterPro" id="IPR035919">
    <property type="entry name" value="EAL_sf"/>
</dbReference>
<evidence type="ECO:0000313" key="3">
    <source>
        <dbReference type="Proteomes" id="UP000682134"/>
    </source>
</evidence>
<keyword evidence="3" id="KW-1185">Reference proteome</keyword>
<sequence>MDPLDVVSNIEKVIPFFQPVYSADTQKVAGFESVGRIHLETFQSLEFFFKNDTVPEEFLLEVENELLKKSLQKVVDFGREYFLFINRHPKALLMDDPDNFITLLQEYEDKGLKLSNIVLVLNHGLFHGSEKELKNLMTYYQTYGIKIAIDSISEKVINLSTLRYLSPDIIKIDFKHVKNSIHTSSFQDILQAIIYVASKMGASIYYDGISDSHQLRQAWKNGGRFYQGAHLSLPDHEMKDSIHFSETLKNDIQHFIAAEKTKLESLSNVTHLLQQRVEAVINKYQKYENFTDLLSKMTNDLQSFCFRMYICDGDGYQQTANLFKLNNDSWIIQEEYVHKNWSWRPYFLETVLKMRVNEQGILSDLYRDIETGEKIRTFSYPMEKGYDLYIDLSYDFLFKHDELLF</sequence>
<dbReference type="Gene3D" id="3.20.20.450">
    <property type="entry name" value="EAL domain"/>
    <property type="match status" value="1"/>
</dbReference>
<dbReference type="CDD" id="cd01948">
    <property type="entry name" value="EAL"/>
    <property type="match status" value="1"/>
</dbReference>
<dbReference type="PANTHER" id="PTHR33121">
    <property type="entry name" value="CYCLIC DI-GMP PHOSPHODIESTERASE PDEF"/>
    <property type="match status" value="1"/>
</dbReference>
<dbReference type="InterPro" id="IPR050706">
    <property type="entry name" value="Cyclic-di-GMP_PDE-like"/>
</dbReference>
<name>A0A940SG59_9BACI</name>
<protein>
    <submittedName>
        <fullName evidence="2">EAL domain-containing protein</fullName>
    </submittedName>
</protein>
<gene>
    <name evidence="2" type="ORF">J5Y03_05935</name>
</gene>
<dbReference type="PROSITE" id="PS50883">
    <property type="entry name" value="EAL"/>
    <property type="match status" value="1"/>
</dbReference>
<dbReference type="GO" id="GO:0071111">
    <property type="term" value="F:cyclic-guanylate-specific phosphodiesterase activity"/>
    <property type="evidence" value="ECO:0007669"/>
    <property type="project" value="InterPro"/>
</dbReference>
<comment type="caution">
    <text evidence="2">The sequence shown here is derived from an EMBL/GenBank/DDBJ whole genome shotgun (WGS) entry which is preliminary data.</text>
</comment>
<dbReference type="Gene3D" id="3.30.450.20">
    <property type="entry name" value="PAS domain"/>
    <property type="match status" value="1"/>
</dbReference>
<dbReference type="AlphaFoldDB" id="A0A940SG59"/>
<dbReference type="SMART" id="SM00052">
    <property type="entry name" value="EAL"/>
    <property type="match status" value="1"/>
</dbReference>
<feature type="domain" description="EAL" evidence="1">
    <location>
        <begin position="1"/>
        <end position="248"/>
    </location>
</feature>
<dbReference type="SUPFAM" id="SSF141868">
    <property type="entry name" value="EAL domain-like"/>
    <property type="match status" value="1"/>
</dbReference>